<feature type="compositionally biased region" description="Low complexity" evidence="2">
    <location>
        <begin position="130"/>
        <end position="142"/>
    </location>
</feature>
<accession>A0A5J4ZRE4</accession>
<evidence type="ECO:0000313" key="3">
    <source>
        <dbReference type="EMBL" id="KAA8521265.1"/>
    </source>
</evidence>
<proteinExistence type="predicted"/>
<sequence length="568" mass="63166">MVNDGNERSSANDSFLKPGTSQQNLSSLQSQTVQRSEVGKNLMETEARAYSDVFRNTSEELFLKSLMESSIGMPAPTMEMLGFKNLSQNFRTDSEELFKSWLTNGENHGYNSTSIAHRTRQASRRISTEPSSLSSQQPGSSLQKKRSNDTLFPENNSVADEPLNDLNQDSIRTTAERGWQASNLYLAKAWFHSSQPMTRSRSSELRRRYAAMQNSQTPLGLEDMHNVSGHGVNTLKQEFANPNGFGDISMCEIPNQFSTFMSPSNSSSSTFNTPQVDSIDKISSVVSMLKGTLERKKLNNRIEKGVVEDSSLGFYSAQEVLGSTNLNQGPGNHIHDVPITFQDVSPFQVKDPGVLPTIEGSLDTELEGFVTPTNLMQMNTASREASQSESSAAAPVVSTGFDACDGPSNSGQTLSICESSRRQVGNGKSSENGSRPKDIREWIYDNLKDDRKQKGSPVQYGSVTSAGSVDKGDPTKKRRVERSRKMAEAKERNLTPPIPSDMQSIMKRCENLEKEVRSLKLNLSFMNRKDSEQTKQIEELQKQNEEMAEEKERLLEEIERIISETGKL</sequence>
<dbReference type="PANTHER" id="PTHR36890:SF1">
    <property type="entry name" value="PROTEIN CYCLOPS"/>
    <property type="match status" value="1"/>
</dbReference>
<dbReference type="EMBL" id="CM018048">
    <property type="protein sequence ID" value="KAA8521265.1"/>
    <property type="molecule type" value="Genomic_DNA"/>
</dbReference>
<dbReference type="GO" id="GO:0036377">
    <property type="term" value="P:arbuscular mycorrhizal association"/>
    <property type="evidence" value="ECO:0007669"/>
    <property type="project" value="InterPro"/>
</dbReference>
<dbReference type="InterPro" id="IPR040036">
    <property type="entry name" value="CYCLOPS"/>
</dbReference>
<feature type="region of interest" description="Disordered" evidence="2">
    <location>
        <begin position="403"/>
        <end position="502"/>
    </location>
</feature>
<dbReference type="PANTHER" id="PTHR36890">
    <property type="entry name" value="PROTEIN CYCLOPS"/>
    <property type="match status" value="1"/>
</dbReference>
<name>A0A5J4ZRE4_9ASTE</name>
<evidence type="ECO:0008006" key="5">
    <source>
        <dbReference type="Google" id="ProtNLM"/>
    </source>
</evidence>
<gene>
    <name evidence="3" type="ORF">F0562_011898</name>
</gene>
<keyword evidence="4" id="KW-1185">Reference proteome</keyword>
<feature type="compositionally biased region" description="Polar residues" evidence="2">
    <location>
        <begin position="149"/>
        <end position="158"/>
    </location>
</feature>
<feature type="compositionally biased region" description="Basic and acidic residues" evidence="2">
    <location>
        <begin position="483"/>
        <end position="493"/>
    </location>
</feature>
<dbReference type="Proteomes" id="UP000325577">
    <property type="component" value="Linkage Group LG5"/>
</dbReference>
<organism evidence="3 4">
    <name type="scientific">Nyssa sinensis</name>
    <dbReference type="NCBI Taxonomy" id="561372"/>
    <lineage>
        <taxon>Eukaryota</taxon>
        <taxon>Viridiplantae</taxon>
        <taxon>Streptophyta</taxon>
        <taxon>Embryophyta</taxon>
        <taxon>Tracheophyta</taxon>
        <taxon>Spermatophyta</taxon>
        <taxon>Magnoliopsida</taxon>
        <taxon>eudicotyledons</taxon>
        <taxon>Gunneridae</taxon>
        <taxon>Pentapetalae</taxon>
        <taxon>asterids</taxon>
        <taxon>Cornales</taxon>
        <taxon>Nyssaceae</taxon>
        <taxon>Nyssa</taxon>
    </lineage>
</organism>
<feature type="coiled-coil region" evidence="1">
    <location>
        <begin position="502"/>
        <end position="564"/>
    </location>
</feature>
<feature type="region of interest" description="Disordered" evidence="2">
    <location>
        <begin position="1"/>
        <end position="38"/>
    </location>
</feature>
<feature type="compositionally biased region" description="Low complexity" evidence="2">
    <location>
        <begin position="21"/>
        <end position="31"/>
    </location>
</feature>
<protein>
    <recommendedName>
        <fullName evidence="5">Protein CYCLOPS</fullName>
    </recommendedName>
</protein>
<dbReference type="GO" id="GO:0005634">
    <property type="term" value="C:nucleus"/>
    <property type="evidence" value="ECO:0007669"/>
    <property type="project" value="InterPro"/>
</dbReference>
<evidence type="ECO:0000256" key="1">
    <source>
        <dbReference type="SAM" id="Coils"/>
    </source>
</evidence>
<feature type="region of interest" description="Disordered" evidence="2">
    <location>
        <begin position="109"/>
        <end position="165"/>
    </location>
</feature>
<dbReference type="GO" id="GO:0043565">
    <property type="term" value="F:sequence-specific DNA binding"/>
    <property type="evidence" value="ECO:0007669"/>
    <property type="project" value="InterPro"/>
</dbReference>
<evidence type="ECO:0000313" key="4">
    <source>
        <dbReference type="Proteomes" id="UP000325577"/>
    </source>
</evidence>
<evidence type="ECO:0000256" key="2">
    <source>
        <dbReference type="SAM" id="MobiDB-lite"/>
    </source>
</evidence>
<dbReference type="OrthoDB" id="1737017at2759"/>
<keyword evidence="1" id="KW-0175">Coiled coil</keyword>
<feature type="compositionally biased region" description="Basic and acidic residues" evidence="2">
    <location>
        <begin position="434"/>
        <end position="453"/>
    </location>
</feature>
<feature type="compositionally biased region" description="Polar residues" evidence="2">
    <location>
        <begin position="407"/>
        <end position="433"/>
    </location>
</feature>
<reference evidence="3 4" key="1">
    <citation type="submission" date="2019-09" db="EMBL/GenBank/DDBJ databases">
        <title>A chromosome-level genome assembly of the Chinese tupelo Nyssa sinensis.</title>
        <authorList>
            <person name="Yang X."/>
            <person name="Kang M."/>
            <person name="Yang Y."/>
            <person name="Xiong H."/>
            <person name="Wang M."/>
            <person name="Zhang Z."/>
            <person name="Wang Z."/>
            <person name="Wu H."/>
            <person name="Ma T."/>
            <person name="Liu J."/>
            <person name="Xi Z."/>
        </authorList>
    </citation>
    <scope>NUCLEOTIDE SEQUENCE [LARGE SCALE GENOMIC DNA]</scope>
    <source>
        <strain evidence="3">J267</strain>
        <tissue evidence="3">Leaf</tissue>
    </source>
</reference>
<dbReference type="AlphaFoldDB" id="A0A5J4ZRE4"/>